<keyword evidence="4" id="KW-1185">Reference proteome</keyword>
<dbReference type="OrthoDB" id="8527445at2"/>
<evidence type="ECO:0000313" key="4">
    <source>
        <dbReference type="Proteomes" id="UP000234190"/>
    </source>
</evidence>
<dbReference type="EMBL" id="PDNW01000002">
    <property type="protein sequence ID" value="PLC51384.1"/>
    <property type="molecule type" value="Genomic_DNA"/>
</dbReference>
<feature type="chain" id="PRO_5014632877" evidence="1">
    <location>
        <begin position="18"/>
        <end position="113"/>
    </location>
</feature>
<gene>
    <name evidence="3" type="ORF">CR159_03980</name>
</gene>
<feature type="signal peptide" evidence="1">
    <location>
        <begin position="1"/>
        <end position="17"/>
    </location>
</feature>
<sequence>MLNKLLAAVLFTGALGASLLPVGTSFGGESDHEQARRALEAGEILSLRTVMDLVERDYPGQIVKIEFERDDGIWIYEIKVLQSGGKLIKIEIDARDGIVLKIKEPDSKHKGRD</sequence>
<accession>A0A2N4U8N4</accession>
<dbReference type="AlphaFoldDB" id="A0A2N4U8N4"/>
<feature type="domain" description="PepSY" evidence="2">
    <location>
        <begin position="45"/>
        <end position="102"/>
    </location>
</feature>
<name>A0A2N4U8N4_9BURK</name>
<protein>
    <submittedName>
        <fullName evidence="3">Peptidase</fullName>
    </submittedName>
</protein>
<proteinExistence type="predicted"/>
<dbReference type="Pfam" id="PF03413">
    <property type="entry name" value="PepSY"/>
    <property type="match status" value="1"/>
</dbReference>
<evidence type="ECO:0000259" key="2">
    <source>
        <dbReference type="Pfam" id="PF03413"/>
    </source>
</evidence>
<dbReference type="RefSeq" id="WP_102072703.1">
    <property type="nucleotide sequence ID" value="NZ_PDNW01000002.1"/>
</dbReference>
<evidence type="ECO:0000256" key="1">
    <source>
        <dbReference type="SAM" id="SignalP"/>
    </source>
</evidence>
<reference evidence="3 4" key="1">
    <citation type="submission" date="2017-10" db="EMBL/GenBank/DDBJ databases">
        <title>Two draft genome sequences of Pusillimonas sp. strains isolated from a nitrate- and radionuclide-contaminated groundwater in Russia.</title>
        <authorList>
            <person name="Grouzdev D.S."/>
            <person name="Tourova T.P."/>
            <person name="Goeva M.A."/>
            <person name="Babich T.L."/>
            <person name="Sokolova D.S."/>
            <person name="Abdullin R."/>
            <person name="Poltaraus A.B."/>
            <person name="Toshchakov S.V."/>
            <person name="Nazina T.N."/>
        </authorList>
    </citation>
    <scope>NUCLEOTIDE SEQUENCE [LARGE SCALE GENOMIC DNA]</scope>
    <source>
        <strain evidence="3 4">JR1/69-3-13</strain>
    </source>
</reference>
<evidence type="ECO:0000313" key="3">
    <source>
        <dbReference type="EMBL" id="PLC51384.1"/>
    </source>
</evidence>
<organism evidence="3 4">
    <name type="scientific">Pollutimonas subterranea</name>
    <dbReference type="NCBI Taxonomy" id="2045210"/>
    <lineage>
        <taxon>Bacteria</taxon>
        <taxon>Pseudomonadati</taxon>
        <taxon>Pseudomonadota</taxon>
        <taxon>Betaproteobacteria</taxon>
        <taxon>Burkholderiales</taxon>
        <taxon>Alcaligenaceae</taxon>
        <taxon>Pollutimonas</taxon>
    </lineage>
</organism>
<keyword evidence="1" id="KW-0732">Signal</keyword>
<comment type="caution">
    <text evidence="3">The sequence shown here is derived from an EMBL/GenBank/DDBJ whole genome shotgun (WGS) entry which is preliminary data.</text>
</comment>
<dbReference type="Proteomes" id="UP000234190">
    <property type="component" value="Unassembled WGS sequence"/>
</dbReference>
<dbReference type="InterPro" id="IPR025711">
    <property type="entry name" value="PepSY"/>
</dbReference>
<dbReference type="Gene3D" id="3.10.450.40">
    <property type="match status" value="1"/>
</dbReference>